<accession>A0A2W1BNU6</accession>
<keyword evidence="3" id="KW-1185">Reference proteome</keyword>
<evidence type="ECO:0000313" key="2">
    <source>
        <dbReference type="EMBL" id="PZC76729.1"/>
    </source>
</evidence>
<gene>
    <name evidence="2" type="primary">HaOG204173</name>
    <name evidence="2" type="ORF">B5X24_HaOG204173</name>
</gene>
<proteinExistence type="predicted"/>
<dbReference type="AlphaFoldDB" id="A0A2W1BNU6"/>
<evidence type="ECO:0000256" key="1">
    <source>
        <dbReference type="SAM" id="SignalP"/>
    </source>
</evidence>
<sequence>MKTILVAFMFITITTCGTIKDEDKSEISTEIPYDNTTMVPAIDNNEGSSTTENDEAAAEIHKGDITQVEDQNIKTANDSDNITTTNDVGESIRRIKETIRNEMIVDHNVLSRNLIYNPALERTSFFVGSACLPGQGRADDGTVNFRSVVTVL</sequence>
<feature type="chain" id="PRO_5016137251" evidence="1">
    <location>
        <begin position="17"/>
        <end position="152"/>
    </location>
</feature>
<feature type="signal peptide" evidence="1">
    <location>
        <begin position="1"/>
        <end position="16"/>
    </location>
</feature>
<evidence type="ECO:0000313" key="3">
    <source>
        <dbReference type="Proteomes" id="UP000249218"/>
    </source>
</evidence>
<organism evidence="2 3">
    <name type="scientific">Helicoverpa armigera</name>
    <name type="common">Cotton bollworm</name>
    <name type="synonym">Heliothis armigera</name>
    <dbReference type="NCBI Taxonomy" id="29058"/>
    <lineage>
        <taxon>Eukaryota</taxon>
        <taxon>Metazoa</taxon>
        <taxon>Ecdysozoa</taxon>
        <taxon>Arthropoda</taxon>
        <taxon>Hexapoda</taxon>
        <taxon>Insecta</taxon>
        <taxon>Pterygota</taxon>
        <taxon>Neoptera</taxon>
        <taxon>Endopterygota</taxon>
        <taxon>Lepidoptera</taxon>
        <taxon>Glossata</taxon>
        <taxon>Ditrysia</taxon>
        <taxon>Noctuoidea</taxon>
        <taxon>Noctuidae</taxon>
        <taxon>Heliothinae</taxon>
        <taxon>Helicoverpa</taxon>
    </lineage>
</organism>
<reference evidence="2 3" key="1">
    <citation type="journal article" date="2017" name="BMC Biol.">
        <title>Genomic innovations, transcriptional plasticity and gene loss underlying the evolution and divergence of two highly polyphagous and invasive Helicoverpa pest species.</title>
        <authorList>
            <person name="Pearce S.L."/>
            <person name="Clarke D.F."/>
            <person name="East P.D."/>
            <person name="Elfekih S."/>
            <person name="Gordon K.H."/>
            <person name="Jermiin L.S."/>
            <person name="McGaughran A."/>
            <person name="Oakeshott J.G."/>
            <person name="Papanikolaou A."/>
            <person name="Perera O.P."/>
            <person name="Rane R.V."/>
            <person name="Richards S."/>
            <person name="Tay W.T."/>
            <person name="Walsh T.K."/>
            <person name="Anderson A."/>
            <person name="Anderson C.J."/>
            <person name="Asgari S."/>
            <person name="Board P.G."/>
            <person name="Bretschneider A."/>
            <person name="Campbell P.M."/>
            <person name="Chertemps T."/>
            <person name="Christeller J.T."/>
            <person name="Coppin C.W."/>
            <person name="Downes S.J."/>
            <person name="Duan G."/>
            <person name="Farnsworth C.A."/>
            <person name="Good R.T."/>
            <person name="Han L.B."/>
            <person name="Han Y.C."/>
            <person name="Hatje K."/>
            <person name="Horne I."/>
            <person name="Huang Y.P."/>
            <person name="Hughes D.S."/>
            <person name="Jacquin-Joly E."/>
            <person name="James W."/>
            <person name="Jhangiani S."/>
            <person name="Kollmar M."/>
            <person name="Kuwar S.S."/>
            <person name="Li S."/>
            <person name="Liu N.Y."/>
            <person name="Maibeche M.T."/>
            <person name="Miller J.R."/>
            <person name="Montagne N."/>
            <person name="Perry T."/>
            <person name="Qu J."/>
            <person name="Song S.V."/>
            <person name="Sutton G.G."/>
            <person name="Vogel H."/>
            <person name="Walenz B.P."/>
            <person name="Xu W."/>
            <person name="Zhang H.J."/>
            <person name="Zou Z."/>
            <person name="Batterham P."/>
            <person name="Edwards O.R."/>
            <person name="Feyereisen R."/>
            <person name="Gibbs R.A."/>
            <person name="Heckel D.G."/>
            <person name="McGrath A."/>
            <person name="Robin C."/>
            <person name="Scherer S.E."/>
            <person name="Worley K.C."/>
            <person name="Wu Y.D."/>
        </authorList>
    </citation>
    <scope>NUCLEOTIDE SEQUENCE [LARGE SCALE GENOMIC DNA]</scope>
    <source>
        <strain evidence="2">Harm_GR_Male_#8</strain>
        <tissue evidence="2">Whole organism</tissue>
    </source>
</reference>
<dbReference type="EMBL" id="KZ149947">
    <property type="protein sequence ID" value="PZC76729.1"/>
    <property type="molecule type" value="Genomic_DNA"/>
</dbReference>
<protein>
    <submittedName>
        <fullName evidence="2">Uncharacterized protein</fullName>
    </submittedName>
</protein>
<name>A0A2W1BNU6_HELAM</name>
<dbReference type="Proteomes" id="UP000249218">
    <property type="component" value="Unassembled WGS sequence"/>
</dbReference>
<keyword evidence="1" id="KW-0732">Signal</keyword>